<proteinExistence type="predicted"/>
<reference evidence="2" key="1">
    <citation type="submission" date="2019-12" db="EMBL/GenBank/DDBJ databases">
        <title>Genome sequencing and annotation of Brassica cretica.</title>
        <authorList>
            <person name="Studholme D.J."/>
            <person name="Sarris P.F."/>
        </authorList>
    </citation>
    <scope>NUCLEOTIDE SEQUENCE</scope>
    <source>
        <strain evidence="2">PFS-001/15</strain>
        <tissue evidence="2">Leaf</tissue>
    </source>
</reference>
<gene>
    <name evidence="2" type="ORF">F2Q68_00027278</name>
</gene>
<dbReference type="AlphaFoldDB" id="A0A8S9IC79"/>
<dbReference type="Proteomes" id="UP000712281">
    <property type="component" value="Unassembled WGS sequence"/>
</dbReference>
<evidence type="ECO:0000313" key="2">
    <source>
        <dbReference type="EMBL" id="KAF2567005.1"/>
    </source>
</evidence>
<evidence type="ECO:0000256" key="1">
    <source>
        <dbReference type="SAM" id="MobiDB-lite"/>
    </source>
</evidence>
<feature type="region of interest" description="Disordered" evidence="1">
    <location>
        <begin position="34"/>
        <end position="63"/>
    </location>
</feature>
<accession>A0A8S9IC79</accession>
<dbReference type="EMBL" id="QGKW02001911">
    <property type="protein sequence ID" value="KAF2567005.1"/>
    <property type="molecule type" value="Genomic_DNA"/>
</dbReference>
<sequence>MMHRGRRLSLSHEPSQATTNSVFSLSLLSPGSSFTAAKPNRDEGSSMALMSPSPPLAPPRDLSSQSPTLLSCLTKLASPWSRSCFSVVGSRRFSLFVTEEEASNNNGGLWIYCTSGPSVYWIITT</sequence>
<evidence type="ECO:0000313" key="3">
    <source>
        <dbReference type="Proteomes" id="UP000712281"/>
    </source>
</evidence>
<protein>
    <submittedName>
        <fullName evidence="2">Uncharacterized protein</fullName>
    </submittedName>
</protein>
<organism evidence="2 3">
    <name type="scientific">Brassica cretica</name>
    <name type="common">Mustard</name>
    <dbReference type="NCBI Taxonomy" id="69181"/>
    <lineage>
        <taxon>Eukaryota</taxon>
        <taxon>Viridiplantae</taxon>
        <taxon>Streptophyta</taxon>
        <taxon>Embryophyta</taxon>
        <taxon>Tracheophyta</taxon>
        <taxon>Spermatophyta</taxon>
        <taxon>Magnoliopsida</taxon>
        <taxon>eudicotyledons</taxon>
        <taxon>Gunneridae</taxon>
        <taxon>Pentapetalae</taxon>
        <taxon>rosids</taxon>
        <taxon>malvids</taxon>
        <taxon>Brassicales</taxon>
        <taxon>Brassicaceae</taxon>
        <taxon>Brassiceae</taxon>
        <taxon>Brassica</taxon>
    </lineage>
</organism>
<name>A0A8S9IC79_BRACR</name>
<comment type="caution">
    <text evidence="2">The sequence shown here is derived from an EMBL/GenBank/DDBJ whole genome shotgun (WGS) entry which is preliminary data.</text>
</comment>